<dbReference type="InterPro" id="IPR016102">
    <property type="entry name" value="Succinyl-CoA_synth-like"/>
</dbReference>
<dbReference type="PANTHER" id="PTHR43334">
    <property type="entry name" value="ACETATE--COA LIGASE [ADP-FORMING]"/>
    <property type="match status" value="1"/>
</dbReference>
<keyword evidence="8" id="KW-1185">Reference proteome</keyword>
<dbReference type="Pfam" id="PF13380">
    <property type="entry name" value="CoA_binding_2"/>
    <property type="match status" value="1"/>
</dbReference>
<keyword evidence="1" id="KW-0436">Ligase</keyword>
<evidence type="ECO:0000256" key="5">
    <source>
        <dbReference type="PROSITE-ProRule" id="PRU00409"/>
    </source>
</evidence>
<dbReference type="Gene3D" id="3.40.50.261">
    <property type="entry name" value="Succinyl-CoA synthetase domains"/>
    <property type="match status" value="2"/>
</dbReference>
<sequence>MNITAKHSLDMGSLFAPRSVAIVGASANLNSIGGQPISILLKHGFSGRIYPVNPKYKEIAGFSCFPDIASLPEVPDVLVIAVAAGMVPEIIRDAGRKGILFAIIFSSGFAEIGKSGLQVQEGLCSLAREFGMTLIGPNCQGIMNISDTIHIGFGPPYALRYRPGDVSMTSQSGAFGNSLLMGMDAEGVGFRHYISTGNEAETTSLDCFEYFLDDPKTKVISGYVEGFKDARRMRAIGRKALQQNKPLVLWKVGNTEAGANAAASHTANLAGNSAYYQTAFRQFGIIGVNDVGDMADCVRAFATGRRAQGRGVAVMSISGGAGIALADRSIELGLELTEFSSETLAQLRALLPAFASFANPLDVTASVLNSPENFGAVLQVIADNPKIDMLAIGLAALSGDVGIMAAREIAALASKRDIPILVAWNAVPDTAQKAYPILEEAGVPVYCTPVRCARGLGALWEFAQAVKKSTIEQPHSTVVSKPQSGTVTSASAGGALNEFDSKQLLSRYGIPITKEKVANSTEEAIDIAYTIGFPVVMKILSADIPHKSDSGGVRIGLKDEESIRTAYKELVDLPKKLGVEQPADGVLVQEMVPGGVEVILGTVNDSNFGPLIMFGAGGIYAEVFKDIAFRLAPLTHQNAEELLAETKIAKVLSGVRGKQEADKGALIDCILQLSQLAVDLESSVGEIDINPLIVLPKGQGVRVVDALVRLK</sequence>
<accession>A0A1H0V2Q3</accession>
<dbReference type="Gene3D" id="3.30.1490.20">
    <property type="entry name" value="ATP-grasp fold, A domain"/>
    <property type="match status" value="1"/>
</dbReference>
<dbReference type="EMBL" id="FNJI01000039">
    <property type="protein sequence ID" value="SDP72346.1"/>
    <property type="molecule type" value="Genomic_DNA"/>
</dbReference>
<evidence type="ECO:0000256" key="2">
    <source>
        <dbReference type="ARBA" id="ARBA00022741"/>
    </source>
</evidence>
<dbReference type="InterPro" id="IPR051538">
    <property type="entry name" value="Acyl-CoA_Synth/Transferase"/>
</dbReference>
<dbReference type="InterPro" id="IPR032875">
    <property type="entry name" value="Succ_CoA_lig_flav_dom"/>
</dbReference>
<dbReference type="SUPFAM" id="SSF56059">
    <property type="entry name" value="Glutathione synthetase ATP-binding domain-like"/>
    <property type="match status" value="1"/>
</dbReference>
<organism evidence="7 8">
    <name type="scientific">Desulforhopalus singaporensis</name>
    <dbReference type="NCBI Taxonomy" id="91360"/>
    <lineage>
        <taxon>Bacteria</taxon>
        <taxon>Pseudomonadati</taxon>
        <taxon>Thermodesulfobacteriota</taxon>
        <taxon>Desulfobulbia</taxon>
        <taxon>Desulfobulbales</taxon>
        <taxon>Desulfocapsaceae</taxon>
        <taxon>Desulforhopalus</taxon>
    </lineage>
</organism>
<dbReference type="Pfam" id="PF13549">
    <property type="entry name" value="ATP-grasp_5"/>
    <property type="match status" value="1"/>
</dbReference>
<dbReference type="GO" id="GO:0046872">
    <property type="term" value="F:metal ion binding"/>
    <property type="evidence" value="ECO:0007669"/>
    <property type="project" value="InterPro"/>
</dbReference>
<name>A0A1H0V2Q3_9BACT</name>
<dbReference type="Pfam" id="PF19045">
    <property type="entry name" value="Ligase_CoA_2"/>
    <property type="match status" value="1"/>
</dbReference>
<dbReference type="OrthoDB" id="9791027at2"/>
<evidence type="ECO:0000256" key="4">
    <source>
        <dbReference type="ARBA" id="ARBA00060888"/>
    </source>
</evidence>
<dbReference type="Pfam" id="PF13607">
    <property type="entry name" value="Succ_CoA_lig"/>
    <property type="match status" value="1"/>
</dbReference>
<evidence type="ECO:0000313" key="7">
    <source>
        <dbReference type="EMBL" id="SDP72346.1"/>
    </source>
</evidence>
<comment type="similarity">
    <text evidence="4">In the N-terminal section; belongs to the acetate CoA ligase alpha subunit family.</text>
</comment>
<feature type="domain" description="ATP-grasp" evidence="6">
    <location>
        <begin position="502"/>
        <end position="555"/>
    </location>
</feature>
<evidence type="ECO:0000259" key="6">
    <source>
        <dbReference type="PROSITE" id="PS50975"/>
    </source>
</evidence>
<dbReference type="STRING" id="91360.SAMN05660330_03828"/>
<dbReference type="PROSITE" id="PS50975">
    <property type="entry name" value="ATP_GRASP"/>
    <property type="match status" value="1"/>
</dbReference>
<gene>
    <name evidence="7" type="ORF">SAMN05660330_03828</name>
</gene>
<dbReference type="SMART" id="SM00881">
    <property type="entry name" value="CoA_binding"/>
    <property type="match status" value="1"/>
</dbReference>
<dbReference type="InterPro" id="IPR011761">
    <property type="entry name" value="ATP-grasp"/>
</dbReference>
<dbReference type="RefSeq" id="WP_092225745.1">
    <property type="nucleotide sequence ID" value="NZ_FNJI01000039.1"/>
</dbReference>
<dbReference type="Gene3D" id="3.30.470.20">
    <property type="entry name" value="ATP-grasp fold, B domain"/>
    <property type="match status" value="1"/>
</dbReference>
<dbReference type="Gene3D" id="3.40.50.720">
    <property type="entry name" value="NAD(P)-binding Rossmann-like Domain"/>
    <property type="match status" value="1"/>
</dbReference>
<dbReference type="InterPro" id="IPR003781">
    <property type="entry name" value="CoA-bd"/>
</dbReference>
<evidence type="ECO:0000256" key="3">
    <source>
        <dbReference type="ARBA" id="ARBA00022840"/>
    </source>
</evidence>
<keyword evidence="3 5" id="KW-0067">ATP-binding</keyword>
<dbReference type="FunFam" id="3.30.1490.20:FF:000020">
    <property type="entry name" value="Protein lysine acetyltransferase"/>
    <property type="match status" value="1"/>
</dbReference>
<dbReference type="GO" id="GO:0043758">
    <property type="term" value="F:acetate-CoA ligase (ADP-forming) activity"/>
    <property type="evidence" value="ECO:0007669"/>
    <property type="project" value="InterPro"/>
</dbReference>
<dbReference type="AlphaFoldDB" id="A0A1H0V2Q3"/>
<keyword evidence="2 5" id="KW-0547">Nucleotide-binding</keyword>
<protein>
    <submittedName>
        <fullName evidence="7">Acyl-CoA synthetase (NDP forming)</fullName>
    </submittedName>
</protein>
<dbReference type="Proteomes" id="UP000199073">
    <property type="component" value="Unassembled WGS sequence"/>
</dbReference>
<evidence type="ECO:0000256" key="1">
    <source>
        <dbReference type="ARBA" id="ARBA00022598"/>
    </source>
</evidence>
<dbReference type="InterPro" id="IPR036291">
    <property type="entry name" value="NAD(P)-bd_dom_sf"/>
</dbReference>
<dbReference type="InterPro" id="IPR043938">
    <property type="entry name" value="Ligase_CoA_dom"/>
</dbReference>
<proteinExistence type="inferred from homology"/>
<reference evidence="7 8" key="1">
    <citation type="submission" date="2016-10" db="EMBL/GenBank/DDBJ databases">
        <authorList>
            <person name="de Groot N.N."/>
        </authorList>
    </citation>
    <scope>NUCLEOTIDE SEQUENCE [LARGE SCALE GENOMIC DNA]</scope>
    <source>
        <strain evidence="7 8">DSM 12130</strain>
    </source>
</reference>
<dbReference type="GO" id="GO:0005524">
    <property type="term" value="F:ATP binding"/>
    <property type="evidence" value="ECO:0007669"/>
    <property type="project" value="UniProtKB-UniRule"/>
</dbReference>
<evidence type="ECO:0000313" key="8">
    <source>
        <dbReference type="Proteomes" id="UP000199073"/>
    </source>
</evidence>
<dbReference type="SUPFAM" id="SSF52210">
    <property type="entry name" value="Succinyl-CoA synthetase domains"/>
    <property type="match status" value="2"/>
</dbReference>
<dbReference type="InterPro" id="IPR013815">
    <property type="entry name" value="ATP_grasp_subdomain_1"/>
</dbReference>
<dbReference type="SUPFAM" id="SSF51735">
    <property type="entry name" value="NAD(P)-binding Rossmann-fold domains"/>
    <property type="match status" value="1"/>
</dbReference>
<dbReference type="PANTHER" id="PTHR43334:SF1">
    <property type="entry name" value="3-HYDROXYPROPIONATE--COA LIGASE [ADP-FORMING]"/>
    <property type="match status" value="1"/>
</dbReference>